<accession>A0A9W6PSK4</accession>
<dbReference type="Pfam" id="PF13672">
    <property type="entry name" value="PP2C_2"/>
    <property type="match status" value="1"/>
</dbReference>
<dbReference type="InterPro" id="IPR001932">
    <property type="entry name" value="PPM-type_phosphatase-like_dom"/>
</dbReference>
<reference evidence="2" key="1">
    <citation type="submission" date="2023-02" db="EMBL/GenBank/DDBJ databases">
        <title>Actinomadura rubrobrunea NBRC 14622.</title>
        <authorList>
            <person name="Ichikawa N."/>
            <person name="Sato H."/>
            <person name="Tonouchi N."/>
        </authorList>
    </citation>
    <scope>NUCLEOTIDE SEQUENCE</scope>
    <source>
        <strain evidence="2">NBRC 14622</strain>
    </source>
</reference>
<comment type="caution">
    <text evidence="2">The sequence shown here is derived from an EMBL/GenBank/DDBJ whole genome shotgun (WGS) entry which is preliminary data.</text>
</comment>
<gene>
    <name evidence="2" type="ORF">Arub01_19590</name>
</gene>
<dbReference type="Gene3D" id="3.60.40.10">
    <property type="entry name" value="PPM-type phosphatase domain"/>
    <property type="match status" value="1"/>
</dbReference>
<sequence>MRVLLASESGNPKRDNEDFAAAAPGLAVVIDGAGAPAGLPSGCSHSVAWYAHNLGGLLLGAAADPNVTLTEALAVSIERVNALHGDACDLRHPGSPSATVVLARAYADRLEYLVLADSVLVLDQADGEPTVVTDNRLAEVYREVNDPAAERPPLGTPEHAADMRTRVERLNAYRNQPGGFWVASTKPEAAHEALVGSVPLDDLDAVVLLSDGATRLVDRFGVMSWRDLLAVLRKDGPAELIVRTREAEASDPNGARWPRSKASDDASAVYWAVRR</sequence>
<dbReference type="AlphaFoldDB" id="A0A9W6PSK4"/>
<dbReference type="SUPFAM" id="SSF81606">
    <property type="entry name" value="PP2C-like"/>
    <property type="match status" value="1"/>
</dbReference>
<proteinExistence type="predicted"/>
<dbReference type="InterPro" id="IPR036457">
    <property type="entry name" value="PPM-type-like_dom_sf"/>
</dbReference>
<organism evidence="2 3">
    <name type="scientific">Actinomadura rubrobrunea</name>
    <dbReference type="NCBI Taxonomy" id="115335"/>
    <lineage>
        <taxon>Bacteria</taxon>
        <taxon>Bacillati</taxon>
        <taxon>Actinomycetota</taxon>
        <taxon>Actinomycetes</taxon>
        <taxon>Streptosporangiales</taxon>
        <taxon>Thermomonosporaceae</taxon>
        <taxon>Actinomadura</taxon>
    </lineage>
</organism>
<evidence type="ECO:0000259" key="1">
    <source>
        <dbReference type="Pfam" id="PF13672"/>
    </source>
</evidence>
<dbReference type="RefSeq" id="WP_067909029.1">
    <property type="nucleotide sequence ID" value="NZ_BSRZ01000003.1"/>
</dbReference>
<keyword evidence="3" id="KW-1185">Reference proteome</keyword>
<evidence type="ECO:0000313" key="2">
    <source>
        <dbReference type="EMBL" id="GLW63715.1"/>
    </source>
</evidence>
<name>A0A9W6PSK4_9ACTN</name>
<evidence type="ECO:0000313" key="3">
    <source>
        <dbReference type="Proteomes" id="UP001165124"/>
    </source>
</evidence>
<protein>
    <recommendedName>
        <fullName evidence="1">PPM-type phosphatase domain-containing protein</fullName>
    </recommendedName>
</protein>
<dbReference type="EMBL" id="BSRZ01000003">
    <property type="protein sequence ID" value="GLW63715.1"/>
    <property type="molecule type" value="Genomic_DNA"/>
</dbReference>
<feature type="domain" description="PPM-type phosphatase" evidence="1">
    <location>
        <begin position="11"/>
        <end position="236"/>
    </location>
</feature>
<dbReference type="Proteomes" id="UP001165124">
    <property type="component" value="Unassembled WGS sequence"/>
</dbReference>